<comment type="similarity">
    <text evidence="1 3">Belongs to the short-chain dehydrogenases/reductases (SDR) family.</text>
</comment>
<dbReference type="PANTHER" id="PTHR44196">
    <property type="entry name" value="DEHYDROGENASE/REDUCTASE SDR FAMILY MEMBER 7B"/>
    <property type="match status" value="1"/>
</dbReference>
<evidence type="ECO:0000256" key="3">
    <source>
        <dbReference type="RuleBase" id="RU000363"/>
    </source>
</evidence>
<dbReference type="PANTHER" id="PTHR44196:SF1">
    <property type="entry name" value="DEHYDROGENASE_REDUCTASE SDR FAMILY MEMBER 7B"/>
    <property type="match status" value="1"/>
</dbReference>
<dbReference type="PROSITE" id="PS00061">
    <property type="entry name" value="ADH_SHORT"/>
    <property type="match status" value="1"/>
</dbReference>
<reference evidence="4 5" key="1">
    <citation type="submission" date="2018-02" db="EMBL/GenBank/DDBJ databases">
        <title>Genomic Encyclopedia of Archaeal and Bacterial Type Strains, Phase II (KMG-II): from individual species to whole genera.</title>
        <authorList>
            <person name="Goeker M."/>
        </authorList>
    </citation>
    <scope>NUCLEOTIDE SEQUENCE [LARGE SCALE GENOMIC DNA]</scope>
    <source>
        <strain evidence="4 5">DSM 22857</strain>
    </source>
</reference>
<evidence type="ECO:0000313" key="5">
    <source>
        <dbReference type="Proteomes" id="UP000239485"/>
    </source>
</evidence>
<dbReference type="RefSeq" id="WP_158257210.1">
    <property type="nucleotide sequence ID" value="NZ_PTJD01000007.1"/>
</dbReference>
<dbReference type="SUPFAM" id="SSF51735">
    <property type="entry name" value="NAD(P)-binding Rossmann-fold domains"/>
    <property type="match status" value="1"/>
</dbReference>
<dbReference type="Pfam" id="PF00106">
    <property type="entry name" value="adh_short"/>
    <property type="match status" value="1"/>
</dbReference>
<dbReference type="InterPro" id="IPR036291">
    <property type="entry name" value="NAD(P)-bd_dom_sf"/>
</dbReference>
<dbReference type="OrthoDB" id="5242868at2"/>
<organism evidence="4 5">
    <name type="scientific">Kineococcus xinjiangensis</name>
    <dbReference type="NCBI Taxonomy" id="512762"/>
    <lineage>
        <taxon>Bacteria</taxon>
        <taxon>Bacillati</taxon>
        <taxon>Actinomycetota</taxon>
        <taxon>Actinomycetes</taxon>
        <taxon>Kineosporiales</taxon>
        <taxon>Kineosporiaceae</taxon>
        <taxon>Kineococcus</taxon>
    </lineage>
</organism>
<evidence type="ECO:0000313" key="4">
    <source>
        <dbReference type="EMBL" id="PPK94674.1"/>
    </source>
</evidence>
<dbReference type="PRINTS" id="PR00081">
    <property type="entry name" value="GDHRDH"/>
</dbReference>
<gene>
    <name evidence="4" type="ORF">CLV92_107177</name>
</gene>
<evidence type="ECO:0000256" key="2">
    <source>
        <dbReference type="ARBA" id="ARBA00023002"/>
    </source>
</evidence>
<name>A0A2S6IKB7_9ACTN</name>
<keyword evidence="2" id="KW-0560">Oxidoreductase</keyword>
<dbReference type="PRINTS" id="PR00080">
    <property type="entry name" value="SDRFAMILY"/>
</dbReference>
<dbReference type="InterPro" id="IPR020904">
    <property type="entry name" value="Sc_DH/Rdtase_CS"/>
</dbReference>
<comment type="caution">
    <text evidence="4">The sequence shown here is derived from an EMBL/GenBank/DDBJ whole genome shotgun (WGS) entry which is preliminary data.</text>
</comment>
<evidence type="ECO:0000256" key="1">
    <source>
        <dbReference type="ARBA" id="ARBA00006484"/>
    </source>
</evidence>
<dbReference type="AlphaFoldDB" id="A0A2S6IKB7"/>
<dbReference type="GO" id="GO:0016020">
    <property type="term" value="C:membrane"/>
    <property type="evidence" value="ECO:0007669"/>
    <property type="project" value="TreeGrafter"/>
</dbReference>
<keyword evidence="5" id="KW-1185">Reference proteome</keyword>
<sequence>MRRRVVHQVVVIAGASSGIGRGAALAFAARGADVVLAARGVETLEEVARQCREAGGRALVVPTDVTDEAAVQSLARRAVEEFGRIDAWVNAAAVWSYGRFEDTPGPVFRQVVDTTLFGQVHGARAVLPQFRLQGRGVLVNIVSIYGQLSSPYVSSYVAAKWGLLGLTEVLRQELRDAPGISVCAVLPGAVDTPIYRHAANYVGHRIRPLPPVVAPERVVAAVVRAVDRPEPMIYVGRAHHLAARLHRLTPRLYGALVKPFMDEFALQDAPAAPREGNVFAPDTRVSGVDDGWRRHDRRRAGRAATAAVALAAAGAAASGLLRGRTS</sequence>
<dbReference type="InterPro" id="IPR002347">
    <property type="entry name" value="SDR_fam"/>
</dbReference>
<dbReference type="Proteomes" id="UP000239485">
    <property type="component" value="Unassembled WGS sequence"/>
</dbReference>
<dbReference type="Gene3D" id="3.40.50.720">
    <property type="entry name" value="NAD(P)-binding Rossmann-like Domain"/>
    <property type="match status" value="1"/>
</dbReference>
<dbReference type="EMBL" id="PTJD01000007">
    <property type="protein sequence ID" value="PPK94674.1"/>
    <property type="molecule type" value="Genomic_DNA"/>
</dbReference>
<protein>
    <submittedName>
        <fullName evidence="4">Short-subunit dehydrogenase</fullName>
    </submittedName>
</protein>
<dbReference type="GO" id="GO:0016491">
    <property type="term" value="F:oxidoreductase activity"/>
    <property type="evidence" value="ECO:0007669"/>
    <property type="project" value="UniProtKB-KW"/>
</dbReference>
<proteinExistence type="inferred from homology"/>
<accession>A0A2S6IKB7</accession>